<feature type="transmembrane region" description="Helical" evidence="7">
    <location>
        <begin position="12"/>
        <end position="32"/>
    </location>
</feature>
<dbReference type="Proteomes" id="UP000225766">
    <property type="component" value="Unassembled WGS sequence"/>
</dbReference>
<organism evidence="8 9">
    <name type="scientific">Bacillus cereus</name>
    <dbReference type="NCBI Taxonomy" id="1396"/>
    <lineage>
        <taxon>Bacteria</taxon>
        <taxon>Bacillati</taxon>
        <taxon>Bacillota</taxon>
        <taxon>Bacilli</taxon>
        <taxon>Bacillales</taxon>
        <taxon>Bacillaceae</taxon>
        <taxon>Bacillus</taxon>
        <taxon>Bacillus cereus group</taxon>
    </lineage>
</organism>
<evidence type="ECO:0000256" key="4">
    <source>
        <dbReference type="ARBA" id="ARBA00022692"/>
    </source>
</evidence>
<accession>A0A2C1LQC6</accession>
<comment type="caution">
    <text evidence="8">The sequence shown here is derived from an EMBL/GenBank/DDBJ whole genome shotgun (WGS) entry which is preliminary data.</text>
</comment>
<feature type="transmembrane region" description="Helical" evidence="7">
    <location>
        <begin position="259"/>
        <end position="282"/>
    </location>
</feature>
<dbReference type="PROSITE" id="PS50928">
    <property type="entry name" value="ABC_TM1"/>
    <property type="match status" value="1"/>
</dbReference>
<reference evidence="8 9" key="1">
    <citation type="submission" date="2017-09" db="EMBL/GenBank/DDBJ databases">
        <title>Large-scale bioinformatics analysis of Bacillus genomes uncovers conserved roles of natural products in bacterial physiology.</title>
        <authorList>
            <consortium name="Agbiome Team Llc"/>
            <person name="Bleich R.M."/>
            <person name="Grubbs K.J."/>
            <person name="Santa Maria K.C."/>
            <person name="Allen S.E."/>
            <person name="Farag S."/>
            <person name="Shank E.A."/>
            <person name="Bowers A."/>
        </authorList>
    </citation>
    <scope>NUCLEOTIDE SEQUENCE [LARGE SCALE GENOMIC DNA]</scope>
    <source>
        <strain evidence="8 9">AFS040105</strain>
    </source>
</reference>
<dbReference type="InterPro" id="IPR035906">
    <property type="entry name" value="MetI-like_sf"/>
</dbReference>
<protein>
    <submittedName>
        <fullName evidence="8">Peptide ABC transporter permease</fullName>
    </submittedName>
</protein>
<evidence type="ECO:0000256" key="1">
    <source>
        <dbReference type="ARBA" id="ARBA00004651"/>
    </source>
</evidence>
<dbReference type="CDD" id="cd06261">
    <property type="entry name" value="TM_PBP2"/>
    <property type="match status" value="1"/>
</dbReference>
<evidence type="ECO:0000256" key="3">
    <source>
        <dbReference type="ARBA" id="ARBA00022475"/>
    </source>
</evidence>
<dbReference type="Gene3D" id="1.10.3720.10">
    <property type="entry name" value="MetI-like"/>
    <property type="match status" value="1"/>
</dbReference>
<dbReference type="PANTHER" id="PTHR30465:SF44">
    <property type="entry name" value="ABC-TYPE DIPEPTIDE_OLIGOPEPTIDE TRANSPORT SYSTEM, PERMEASE COMPONENT"/>
    <property type="match status" value="1"/>
</dbReference>
<dbReference type="AlphaFoldDB" id="A0A2C1LQC6"/>
<evidence type="ECO:0000256" key="7">
    <source>
        <dbReference type="RuleBase" id="RU363032"/>
    </source>
</evidence>
<keyword evidence="4 7" id="KW-0812">Transmembrane</keyword>
<feature type="transmembrane region" description="Helical" evidence="7">
    <location>
        <begin position="227"/>
        <end position="247"/>
    </location>
</feature>
<dbReference type="Pfam" id="PF00528">
    <property type="entry name" value="BPD_transp_1"/>
    <property type="match status" value="1"/>
</dbReference>
<evidence type="ECO:0000313" key="8">
    <source>
        <dbReference type="EMBL" id="PGU00658.1"/>
    </source>
</evidence>
<feature type="transmembrane region" description="Helical" evidence="7">
    <location>
        <begin position="118"/>
        <end position="143"/>
    </location>
</feature>
<keyword evidence="3" id="KW-1003">Cell membrane</keyword>
<proteinExistence type="inferred from homology"/>
<dbReference type="InterPro" id="IPR000515">
    <property type="entry name" value="MetI-like"/>
</dbReference>
<keyword evidence="2 7" id="KW-0813">Transport</keyword>
<dbReference type="OrthoDB" id="2958608at2"/>
<evidence type="ECO:0000256" key="5">
    <source>
        <dbReference type="ARBA" id="ARBA00022989"/>
    </source>
</evidence>
<evidence type="ECO:0000313" key="9">
    <source>
        <dbReference type="Proteomes" id="UP000225766"/>
    </source>
</evidence>
<comment type="subcellular location">
    <subcellularLocation>
        <location evidence="1 7">Cell membrane</location>
        <topology evidence="1 7">Multi-pass membrane protein</topology>
    </subcellularLocation>
</comment>
<gene>
    <name evidence="8" type="ORF">COD19_15265</name>
</gene>
<dbReference type="GO" id="GO:0005886">
    <property type="term" value="C:plasma membrane"/>
    <property type="evidence" value="ECO:0007669"/>
    <property type="project" value="UniProtKB-SubCell"/>
</dbReference>
<comment type="similarity">
    <text evidence="7">Belongs to the binding-protein-dependent transport system permease family.</text>
</comment>
<sequence length="290" mass="33962">MKIVKVFCRYGVDLLLTLFTILFIIAFSRSYIHLPNLQGWNVLWEQLQHLFFSLLSINEIQVRINNLHMESLVSAMKEPYVYSLSILWGGFIVSFCIAMVFAYLCFNLPKRVQKVIKGVAFFIESIPDVVFIFSIQLFVIWVFQKTDLLVVKPLAGFDNVYMLPIFTIAILPSVMLFQMMILAFQNEETKTYVEYAKAKGLSRKDILFRHIFRNALVTVFSNMQYLFWFMLSNLLVAEYLFNMRGFFSFLYKHKFETEVLAIGLIAVFIPFYIVDIVGKWFITYLTGEGE</sequence>
<evidence type="ECO:0000256" key="6">
    <source>
        <dbReference type="ARBA" id="ARBA00023136"/>
    </source>
</evidence>
<dbReference type="GO" id="GO:0055085">
    <property type="term" value="P:transmembrane transport"/>
    <property type="evidence" value="ECO:0007669"/>
    <property type="project" value="InterPro"/>
</dbReference>
<dbReference type="EMBL" id="NUMG01000021">
    <property type="protein sequence ID" value="PGU00658.1"/>
    <property type="molecule type" value="Genomic_DNA"/>
</dbReference>
<evidence type="ECO:0000256" key="2">
    <source>
        <dbReference type="ARBA" id="ARBA00022448"/>
    </source>
</evidence>
<name>A0A2C1LQC6_BACCE</name>
<feature type="transmembrane region" description="Helical" evidence="7">
    <location>
        <begin position="80"/>
        <end position="106"/>
    </location>
</feature>
<keyword evidence="6 7" id="KW-0472">Membrane</keyword>
<dbReference type="PANTHER" id="PTHR30465">
    <property type="entry name" value="INNER MEMBRANE ABC TRANSPORTER"/>
    <property type="match status" value="1"/>
</dbReference>
<dbReference type="SUPFAM" id="SSF161098">
    <property type="entry name" value="MetI-like"/>
    <property type="match status" value="1"/>
</dbReference>
<keyword evidence="5 7" id="KW-1133">Transmembrane helix</keyword>
<feature type="transmembrane region" description="Helical" evidence="7">
    <location>
        <begin position="163"/>
        <end position="185"/>
    </location>
</feature>